<reference evidence="1 3" key="1">
    <citation type="submission" date="2016-02" db="EMBL/GenBank/DDBJ databases">
        <authorList>
            <person name="Nicholson A.C."/>
            <person name="Humrighouse B.W."/>
            <person name="Loparev V."/>
            <person name="Emery B."/>
            <person name="Graziano J."/>
            <person name="McQuiston J.R."/>
        </authorList>
    </citation>
    <scope>NUCLEOTIDE SEQUENCE [LARGE SCALE GENOMIC DNA]</scope>
    <source>
        <strain evidence="1 3">E6809</strain>
    </source>
</reference>
<protein>
    <recommendedName>
        <fullName evidence="4">Glycosyltransferase</fullName>
    </recommendedName>
</protein>
<evidence type="ECO:0008006" key="4">
    <source>
        <dbReference type="Google" id="ProtNLM"/>
    </source>
</evidence>
<sequence>MKKNKCIPLYIINLKERKDRLIHILNEFKDKNEFFVEVIQSTRNEKGNVGLWNNVRRCVKLAIERGEDFIILCEDDHVFTKDYSYDFLYKCITEAYEKKCDILLGGVSWFEAGIQISNDLFWIEKFTGLQFTVIYNTLFNKILATDFGDLDAADQKITFLSSDKILMYPFISTQKEFGYSDVTNENDKTNRIEKLFDETQQKLEILNKVRNYYLQLTDHNF</sequence>
<name>A0A1T3GZF2_9FLAO</name>
<organism evidence="2">
    <name type="scientific">Elizabethkingia anophelis</name>
    <dbReference type="NCBI Taxonomy" id="1117645"/>
    <lineage>
        <taxon>Bacteria</taxon>
        <taxon>Pseudomonadati</taxon>
        <taxon>Bacteroidota</taxon>
        <taxon>Flavobacteriia</taxon>
        <taxon>Flavobacteriales</taxon>
        <taxon>Weeksellaceae</taxon>
        <taxon>Elizabethkingia</taxon>
    </lineage>
</organism>
<evidence type="ECO:0000313" key="2">
    <source>
        <dbReference type="EMBL" id="OPB49148.1"/>
    </source>
</evidence>
<accession>A0A1T3GZF2</accession>
<proteinExistence type="predicted"/>
<dbReference type="Proteomes" id="UP000189738">
    <property type="component" value="Chromosome"/>
</dbReference>
<evidence type="ECO:0000313" key="3">
    <source>
        <dbReference type="Proteomes" id="UP000189738"/>
    </source>
</evidence>
<dbReference type="SUPFAM" id="SSF53448">
    <property type="entry name" value="Nucleotide-diphospho-sugar transferases"/>
    <property type="match status" value="1"/>
</dbReference>
<evidence type="ECO:0000313" key="1">
    <source>
        <dbReference type="EMBL" id="AQX49412.1"/>
    </source>
</evidence>
<dbReference type="RefSeq" id="WP_078411704.1">
    <property type="nucleotide sequence ID" value="NZ_BQKS01000010.1"/>
</dbReference>
<dbReference type="EMBL" id="CP014339">
    <property type="protein sequence ID" value="AQX49412.1"/>
    <property type="molecule type" value="Genomic_DNA"/>
</dbReference>
<dbReference type="AlphaFoldDB" id="A0A1T3GZF2"/>
<dbReference type="EMBL" id="MAHS01000010">
    <property type="protein sequence ID" value="OPB49148.1"/>
    <property type="molecule type" value="Genomic_DNA"/>
</dbReference>
<dbReference type="InterPro" id="IPR029044">
    <property type="entry name" value="Nucleotide-diphossugar_trans"/>
</dbReference>
<dbReference type="Gene3D" id="3.90.550.10">
    <property type="entry name" value="Spore Coat Polysaccharide Biosynthesis Protein SpsA, Chain A"/>
    <property type="match status" value="1"/>
</dbReference>
<reference evidence="2" key="2">
    <citation type="submission" date="2016-06" db="EMBL/GenBank/DDBJ databases">
        <authorList>
            <person name="Nicholson A.C."/>
        </authorList>
    </citation>
    <scope>NUCLEOTIDE SEQUENCE [LARGE SCALE GENOMIC DNA]</scope>
    <source>
        <strain evidence="2">E6809</strain>
    </source>
</reference>
<gene>
    <name evidence="1" type="ORF">AYC66_01385</name>
    <name evidence="2" type="ORF">BAY09_03715</name>
</gene>